<feature type="compositionally biased region" description="Basic residues" evidence="1">
    <location>
        <begin position="94"/>
        <end position="108"/>
    </location>
</feature>
<proteinExistence type="predicted"/>
<name>A0A5K3G216_MESCO</name>
<feature type="compositionally biased region" description="Basic and acidic residues" evidence="1">
    <location>
        <begin position="28"/>
        <end position="45"/>
    </location>
</feature>
<reference evidence="2" key="1">
    <citation type="submission" date="2019-11" db="UniProtKB">
        <authorList>
            <consortium name="WormBaseParasite"/>
        </authorList>
    </citation>
    <scope>IDENTIFICATION</scope>
</reference>
<organism evidence="2">
    <name type="scientific">Mesocestoides corti</name>
    <name type="common">Flatworm</name>
    <dbReference type="NCBI Taxonomy" id="53468"/>
    <lineage>
        <taxon>Eukaryota</taxon>
        <taxon>Metazoa</taxon>
        <taxon>Spiralia</taxon>
        <taxon>Lophotrochozoa</taxon>
        <taxon>Platyhelminthes</taxon>
        <taxon>Cestoda</taxon>
        <taxon>Eucestoda</taxon>
        <taxon>Cyclophyllidea</taxon>
        <taxon>Mesocestoididae</taxon>
        <taxon>Mesocestoides</taxon>
    </lineage>
</organism>
<protein>
    <submittedName>
        <fullName evidence="2">Transposase</fullName>
    </submittedName>
</protein>
<evidence type="ECO:0000256" key="1">
    <source>
        <dbReference type="SAM" id="MobiDB-lite"/>
    </source>
</evidence>
<feature type="region of interest" description="Disordered" evidence="1">
    <location>
        <begin position="1"/>
        <end position="56"/>
    </location>
</feature>
<dbReference type="WBParaSite" id="MCU_013027-RA">
    <property type="protein sequence ID" value="MCU_013027-RA"/>
    <property type="gene ID" value="MCU_013027"/>
</dbReference>
<accession>A0A5K3G216</accession>
<feature type="region of interest" description="Disordered" evidence="1">
    <location>
        <begin position="94"/>
        <end position="119"/>
    </location>
</feature>
<sequence length="119" mass="13736">MRRHADPTTPWPEDVGREDAGAGWLRFEPPDPRSRVQCDQKDTSRPSRPSQEVTAKEGIHRLAAAAAEINRYLGYHMNFRHRLRVNHEAALQQLRRRLGSPIHAHTRPNPRDEIPSQHT</sequence>
<evidence type="ECO:0000313" key="2">
    <source>
        <dbReference type="WBParaSite" id="MCU_013027-RA"/>
    </source>
</evidence>
<feature type="compositionally biased region" description="Basic and acidic residues" evidence="1">
    <location>
        <begin position="109"/>
        <end position="119"/>
    </location>
</feature>
<dbReference type="AlphaFoldDB" id="A0A5K3G216"/>